<feature type="signal peptide" evidence="1">
    <location>
        <begin position="1"/>
        <end position="24"/>
    </location>
</feature>
<dbReference type="RefSeq" id="WP_034903859.1">
    <property type="nucleotide sequence ID" value="NZ_JMIX01000007.1"/>
</dbReference>
<reference evidence="2 3" key="1">
    <citation type="submission" date="2014-04" db="EMBL/GenBank/DDBJ databases">
        <title>A comprehensive comparison of genomes of Erythrobacter spp. Strains.</title>
        <authorList>
            <person name="Zheng Q."/>
        </authorList>
    </citation>
    <scope>NUCLEOTIDE SEQUENCE [LARGE SCALE GENOMIC DNA]</scope>
    <source>
        <strain evidence="2 3">DSM 8509</strain>
    </source>
</reference>
<accession>A0A074MHT3</accession>
<comment type="caution">
    <text evidence="2">The sequence shown here is derived from an EMBL/GenBank/DDBJ whole genome shotgun (WGS) entry which is preliminary data.</text>
</comment>
<evidence type="ECO:0000313" key="2">
    <source>
        <dbReference type="EMBL" id="KEO93034.1"/>
    </source>
</evidence>
<dbReference type="AlphaFoldDB" id="A0A074MHT3"/>
<evidence type="ECO:0000256" key="1">
    <source>
        <dbReference type="SAM" id="SignalP"/>
    </source>
</evidence>
<evidence type="ECO:0000313" key="3">
    <source>
        <dbReference type="Proteomes" id="UP000027866"/>
    </source>
</evidence>
<keyword evidence="3" id="KW-1185">Reference proteome</keyword>
<protein>
    <submittedName>
        <fullName evidence="2">Uncharacterized protein</fullName>
    </submittedName>
</protein>
<dbReference type="KEGG" id="elq:Ga0102493_112082"/>
<keyword evidence="1" id="KW-0732">Signal</keyword>
<organism evidence="2 3">
    <name type="scientific">Erythrobacter litoralis</name>
    <dbReference type="NCBI Taxonomy" id="39960"/>
    <lineage>
        <taxon>Bacteria</taxon>
        <taxon>Pseudomonadati</taxon>
        <taxon>Pseudomonadota</taxon>
        <taxon>Alphaproteobacteria</taxon>
        <taxon>Sphingomonadales</taxon>
        <taxon>Erythrobacteraceae</taxon>
        <taxon>Erythrobacter/Porphyrobacter group</taxon>
        <taxon>Erythrobacter</taxon>
    </lineage>
</organism>
<feature type="chain" id="PRO_5001697215" evidence="1">
    <location>
        <begin position="25"/>
        <end position="309"/>
    </location>
</feature>
<dbReference type="Proteomes" id="UP000027866">
    <property type="component" value="Unassembled WGS sequence"/>
</dbReference>
<gene>
    <name evidence="2" type="ORF">EH32_12460</name>
</gene>
<proteinExistence type="predicted"/>
<dbReference type="PATRIC" id="fig|39960.10.peg.1171"/>
<dbReference type="EMBL" id="JMIX01000007">
    <property type="protein sequence ID" value="KEO93034.1"/>
    <property type="molecule type" value="Genomic_DNA"/>
</dbReference>
<sequence>MGLNRLKCMLLVSGAMAVGVPGQAQDVNGPGPAIGTEIFVSDDSDENTIVRTAVDLDLRNDGDAKRLGIRIENAWYQPLGQPTEQRQRVFLQVGDRSDGWTWSARVGTDGDDVIGSASVYDDSRFRKEFFIERDVIETPLGLERELYTTFGGAAVDLPVNDRNIFTVLAGLQEFSGENERVHLRANFVHVVKPELGLSVQLRGRYFHSTAPGEFDYFSPRDFGQVLPVVQLRRFIGGWQFLAVGGIGAQRFTGSDWQQANYAELKVEGPARGPWRAAAEVIYTDTPGNNAVQTDNYNYVQGRFSLSRRF</sequence>
<name>A0A074MHT3_9SPHN</name>